<feature type="transmembrane region" description="Helical" evidence="9">
    <location>
        <begin position="12"/>
        <end position="32"/>
    </location>
</feature>
<sequence length="384" mass="43302">MESANLSDFGVPSWKLVLLLLLSWILVVACMVKGIQSTGKVVYFTATFPYLVIVTLLIKGATLDGAIDGVKFFIIPDWSLLSNFQLWIDAAGQMFFSLGLSMGGIVMFGSYNKFHHPVYRDAVIISTLDMVTSILSGFVIFTTFGYMAKKSGKGILQVADSSYGLAFVAYPETLSTLAGANFWSFLFFFMLYTLGLDSQFALLETATTYLIDDFVWCRRNKTLLRLIFAVVLFGVGILLCCPGGQYLIGVIDVYASAYPLSVVSLCEAISVMWIYGIERFLSDLEYMLGKKPAILPYWYFVWVFWDPLFLVVLFFATMVKSETPKYADGSEYSTTMLIVCWSLYCLTLSPIIFWFILHARATRRRHEYTTFKAVSQCLGCHTLW</sequence>
<evidence type="ECO:0000256" key="2">
    <source>
        <dbReference type="ARBA" id="ARBA00006459"/>
    </source>
</evidence>
<comment type="subcellular location">
    <subcellularLocation>
        <location evidence="1">Membrane</location>
        <topology evidence="1">Multi-pass membrane protein</topology>
    </subcellularLocation>
</comment>
<organism evidence="10 11">
    <name type="scientific">Littorina saxatilis</name>
    <dbReference type="NCBI Taxonomy" id="31220"/>
    <lineage>
        <taxon>Eukaryota</taxon>
        <taxon>Metazoa</taxon>
        <taxon>Spiralia</taxon>
        <taxon>Lophotrochozoa</taxon>
        <taxon>Mollusca</taxon>
        <taxon>Gastropoda</taxon>
        <taxon>Caenogastropoda</taxon>
        <taxon>Littorinimorpha</taxon>
        <taxon>Littorinoidea</taxon>
        <taxon>Littorinidae</taxon>
        <taxon>Littorina</taxon>
    </lineage>
</organism>
<feature type="binding site" evidence="8">
    <location>
        <position position="194"/>
    </location>
    <ligand>
        <name>Na(+)</name>
        <dbReference type="ChEBI" id="CHEBI:29101"/>
        <label>1</label>
    </ligand>
</feature>
<dbReference type="PANTHER" id="PTHR11616">
    <property type="entry name" value="SODIUM/CHLORIDE DEPENDENT TRANSPORTER"/>
    <property type="match status" value="1"/>
</dbReference>
<proteinExistence type="inferred from homology"/>
<dbReference type="CDD" id="cd10324">
    <property type="entry name" value="SLC6sbd"/>
    <property type="match status" value="1"/>
</dbReference>
<evidence type="ECO:0000256" key="9">
    <source>
        <dbReference type="SAM" id="Phobius"/>
    </source>
</evidence>
<feature type="transmembrane region" description="Helical" evidence="9">
    <location>
        <begin position="90"/>
        <end position="111"/>
    </location>
</feature>
<feature type="transmembrane region" description="Helical" evidence="9">
    <location>
        <begin position="123"/>
        <end position="148"/>
    </location>
</feature>
<feature type="transmembrane region" description="Helical" evidence="9">
    <location>
        <begin position="336"/>
        <end position="357"/>
    </location>
</feature>
<feature type="transmembrane region" description="Helical" evidence="9">
    <location>
        <begin position="41"/>
        <end position="58"/>
    </location>
</feature>
<evidence type="ECO:0000256" key="4">
    <source>
        <dbReference type="ARBA" id="ARBA00022692"/>
    </source>
</evidence>
<dbReference type="InterPro" id="IPR000175">
    <property type="entry name" value="Na/ntran_symport"/>
</dbReference>
<keyword evidence="7" id="KW-0325">Glycoprotein</keyword>
<dbReference type="Pfam" id="PF00209">
    <property type="entry name" value="SNF"/>
    <property type="match status" value="1"/>
</dbReference>
<comment type="similarity">
    <text evidence="2">Belongs to the sodium:neurotransmitter symporter (SNF) (TC 2.A.22) family.</text>
</comment>
<gene>
    <name evidence="10" type="ORF">V1264_007626</name>
</gene>
<dbReference type="GO" id="GO:0089718">
    <property type="term" value="P:amino acid import across plasma membrane"/>
    <property type="evidence" value="ECO:0007669"/>
    <property type="project" value="TreeGrafter"/>
</dbReference>
<keyword evidence="11" id="KW-1185">Reference proteome</keyword>
<keyword evidence="8" id="KW-0915">Sodium</keyword>
<comment type="caution">
    <text evidence="10">The sequence shown here is derived from an EMBL/GenBank/DDBJ whole genome shotgun (WGS) entry which is preliminary data.</text>
</comment>
<feature type="transmembrane region" description="Helical" evidence="9">
    <location>
        <begin position="297"/>
        <end position="316"/>
    </location>
</feature>
<feature type="binding site" evidence="8">
    <location>
        <position position="97"/>
    </location>
    <ligand>
        <name>Na(+)</name>
        <dbReference type="ChEBI" id="CHEBI:29101"/>
        <label>1</label>
    </ligand>
</feature>
<keyword evidence="4 9" id="KW-0812">Transmembrane</keyword>
<evidence type="ECO:0000313" key="11">
    <source>
        <dbReference type="Proteomes" id="UP001374579"/>
    </source>
</evidence>
<keyword evidence="6 9" id="KW-0472">Membrane</keyword>
<feature type="binding site" evidence="8">
    <location>
        <position position="197"/>
    </location>
    <ligand>
        <name>Na(+)</name>
        <dbReference type="ChEBI" id="CHEBI:29101"/>
        <label>1</label>
    </ligand>
</feature>
<reference evidence="10 11" key="1">
    <citation type="submission" date="2024-02" db="EMBL/GenBank/DDBJ databases">
        <title>Chromosome-scale genome assembly of the rough periwinkle Littorina saxatilis.</title>
        <authorList>
            <person name="De Jode A."/>
            <person name="Faria R."/>
            <person name="Formenti G."/>
            <person name="Sims Y."/>
            <person name="Smith T.P."/>
            <person name="Tracey A."/>
            <person name="Wood J.M.D."/>
            <person name="Zagrodzka Z.B."/>
            <person name="Johannesson K."/>
            <person name="Butlin R.K."/>
            <person name="Leder E.H."/>
        </authorList>
    </citation>
    <scope>NUCLEOTIDE SEQUENCE [LARGE SCALE GENOMIC DNA]</scope>
    <source>
        <strain evidence="10">Snail1</strain>
        <tissue evidence="10">Muscle</tissue>
    </source>
</reference>
<dbReference type="PROSITE" id="PS50267">
    <property type="entry name" value="NA_NEUROTRAN_SYMP_3"/>
    <property type="match status" value="1"/>
</dbReference>
<feature type="transmembrane region" description="Helical" evidence="9">
    <location>
        <begin position="182"/>
        <end position="203"/>
    </location>
</feature>
<evidence type="ECO:0000256" key="3">
    <source>
        <dbReference type="ARBA" id="ARBA00022448"/>
    </source>
</evidence>
<feature type="binding site" evidence="8">
    <location>
        <position position="198"/>
    </location>
    <ligand>
        <name>Na(+)</name>
        <dbReference type="ChEBI" id="CHEBI:29101"/>
        <label>1</label>
    </ligand>
</feature>
<keyword evidence="5 9" id="KW-1133">Transmembrane helix</keyword>
<evidence type="ECO:0000313" key="10">
    <source>
        <dbReference type="EMBL" id="KAK7093947.1"/>
    </source>
</evidence>
<accession>A0AAN9G401</accession>
<keyword evidence="8" id="KW-0479">Metal-binding</keyword>
<dbReference type="EMBL" id="JBAMIC010000019">
    <property type="protein sequence ID" value="KAK7093947.1"/>
    <property type="molecule type" value="Genomic_DNA"/>
</dbReference>
<dbReference type="GO" id="GO:0005283">
    <property type="term" value="F:amino acid:sodium symporter activity"/>
    <property type="evidence" value="ECO:0007669"/>
    <property type="project" value="TreeGrafter"/>
</dbReference>
<evidence type="ECO:0000256" key="8">
    <source>
        <dbReference type="PIRSR" id="PIRSR600175-1"/>
    </source>
</evidence>
<dbReference type="GO" id="GO:0015179">
    <property type="term" value="F:L-amino acid transmembrane transporter activity"/>
    <property type="evidence" value="ECO:0007669"/>
    <property type="project" value="TreeGrafter"/>
</dbReference>
<dbReference type="Proteomes" id="UP001374579">
    <property type="component" value="Unassembled WGS sequence"/>
</dbReference>
<evidence type="ECO:0000256" key="7">
    <source>
        <dbReference type="ARBA" id="ARBA00023180"/>
    </source>
</evidence>
<dbReference type="AlphaFoldDB" id="A0AAN9G401"/>
<dbReference type="GO" id="GO:0046872">
    <property type="term" value="F:metal ion binding"/>
    <property type="evidence" value="ECO:0007669"/>
    <property type="project" value="UniProtKB-KW"/>
</dbReference>
<dbReference type="PANTHER" id="PTHR11616:SF321">
    <property type="entry name" value="SODIUM-DEPENDENT NUTRIENT AMINO ACID TRANSPORTER 1-RELATED"/>
    <property type="match status" value="1"/>
</dbReference>
<protein>
    <submittedName>
        <fullName evidence="10">Uncharacterized protein</fullName>
    </submittedName>
</protein>
<dbReference type="PRINTS" id="PR00176">
    <property type="entry name" value="NANEUSMPORT"/>
</dbReference>
<evidence type="ECO:0000256" key="1">
    <source>
        <dbReference type="ARBA" id="ARBA00004141"/>
    </source>
</evidence>
<dbReference type="SUPFAM" id="SSF161070">
    <property type="entry name" value="SNF-like"/>
    <property type="match status" value="1"/>
</dbReference>
<keyword evidence="3" id="KW-0813">Transport</keyword>
<feature type="transmembrane region" description="Helical" evidence="9">
    <location>
        <begin position="223"/>
        <end position="248"/>
    </location>
</feature>
<evidence type="ECO:0000256" key="5">
    <source>
        <dbReference type="ARBA" id="ARBA00022989"/>
    </source>
</evidence>
<dbReference type="InterPro" id="IPR037272">
    <property type="entry name" value="SNS_sf"/>
</dbReference>
<dbReference type="GO" id="GO:0005886">
    <property type="term" value="C:plasma membrane"/>
    <property type="evidence" value="ECO:0007669"/>
    <property type="project" value="TreeGrafter"/>
</dbReference>
<name>A0AAN9G401_9CAEN</name>
<feature type="transmembrane region" description="Helical" evidence="9">
    <location>
        <begin position="254"/>
        <end position="276"/>
    </location>
</feature>
<evidence type="ECO:0000256" key="6">
    <source>
        <dbReference type="ARBA" id="ARBA00023136"/>
    </source>
</evidence>